<comment type="caution">
    <text evidence="1">The sequence shown here is derived from an EMBL/GenBank/DDBJ whole genome shotgun (WGS) entry which is preliminary data.</text>
</comment>
<accession>A0A428S4S1</accession>
<evidence type="ECO:0000313" key="1">
    <source>
        <dbReference type="EMBL" id="RSL84840.1"/>
    </source>
</evidence>
<keyword evidence="2" id="KW-1185">Reference proteome</keyword>
<dbReference type="EMBL" id="NIZV01000589">
    <property type="protein sequence ID" value="RSL84840.1"/>
    <property type="molecule type" value="Genomic_DNA"/>
</dbReference>
<proteinExistence type="predicted"/>
<evidence type="ECO:0000313" key="2">
    <source>
        <dbReference type="Proteomes" id="UP000288429"/>
    </source>
</evidence>
<dbReference type="AlphaFoldDB" id="A0A428S4S1"/>
<reference evidence="1 2" key="1">
    <citation type="submission" date="2017-06" db="EMBL/GenBank/DDBJ databases">
        <title>Cmopartive genomic analysis of Ambrosia Fusariam Clade fungi.</title>
        <authorList>
            <person name="Stajich J.E."/>
            <person name="Carrillo J."/>
            <person name="Kijimoto T."/>
            <person name="Eskalen A."/>
            <person name="O'Donnell K."/>
            <person name="Kasson M."/>
        </authorList>
    </citation>
    <scope>NUCLEOTIDE SEQUENCE [LARGE SCALE GENOMIC DNA]</scope>
    <source>
        <strain evidence="1 2">NRRL 20438</strain>
    </source>
</reference>
<sequence>MAYDIASALTNSNYALRELRRGIPADYACSAAAITIAAAAREAKDLAANARAF</sequence>
<gene>
    <name evidence="1" type="ORF">CDV31_016655</name>
</gene>
<name>A0A428S4S1_9HYPO</name>
<organism evidence="1 2">
    <name type="scientific">Fusarium ambrosium</name>
    <dbReference type="NCBI Taxonomy" id="131363"/>
    <lineage>
        <taxon>Eukaryota</taxon>
        <taxon>Fungi</taxon>
        <taxon>Dikarya</taxon>
        <taxon>Ascomycota</taxon>
        <taxon>Pezizomycotina</taxon>
        <taxon>Sordariomycetes</taxon>
        <taxon>Hypocreomycetidae</taxon>
        <taxon>Hypocreales</taxon>
        <taxon>Nectriaceae</taxon>
        <taxon>Fusarium</taxon>
        <taxon>Fusarium solani species complex</taxon>
    </lineage>
</organism>
<protein>
    <submittedName>
        <fullName evidence="1">Uncharacterized protein</fullName>
    </submittedName>
</protein>
<dbReference type="Proteomes" id="UP000288429">
    <property type="component" value="Unassembled WGS sequence"/>
</dbReference>